<keyword evidence="2" id="KW-0732">Signal</keyword>
<gene>
    <name evidence="3" type="ORF">EHUX00137_LOCUS29392</name>
</gene>
<feature type="compositionally biased region" description="Pro residues" evidence="1">
    <location>
        <begin position="21"/>
        <end position="63"/>
    </location>
</feature>
<protein>
    <recommendedName>
        <fullName evidence="4">Pherophorin domain-containing protein</fullName>
    </recommendedName>
</protein>
<accession>A0A7S3T0D8</accession>
<feature type="region of interest" description="Disordered" evidence="1">
    <location>
        <begin position="19"/>
        <end position="63"/>
    </location>
</feature>
<evidence type="ECO:0000313" key="3">
    <source>
        <dbReference type="EMBL" id="CAE0569088.1"/>
    </source>
</evidence>
<organism evidence="3">
    <name type="scientific">Emiliania huxleyi</name>
    <name type="common">Coccolithophore</name>
    <name type="synonym">Pontosphaera huxleyi</name>
    <dbReference type="NCBI Taxonomy" id="2903"/>
    <lineage>
        <taxon>Eukaryota</taxon>
        <taxon>Haptista</taxon>
        <taxon>Haptophyta</taxon>
        <taxon>Prymnesiophyceae</taxon>
        <taxon>Isochrysidales</taxon>
        <taxon>Noelaerhabdaceae</taxon>
        <taxon>Emiliania</taxon>
    </lineage>
</organism>
<name>A0A7S3T0D8_EMIHU</name>
<sequence length="204" mass="21588">MKRVLMLAAAVAVVAFAPTSAPEPTPDPTPEPTPLPTPEPTPLPTPTPAPDVTPTPTPTPEPPLGGVGCIAPGIGGDPCLADDDCCSGTVCVEVEFDSVNPSQTTYGKHCITSTQKYTLRNDVCGVPAFTIYSSPVTNGDWCGQQLGWAEDQAYSEDDQAACMDVYIQQDDFAMPCKYAPTKDTPWDGSYECRGGSDTETYIMC</sequence>
<evidence type="ECO:0000256" key="1">
    <source>
        <dbReference type="SAM" id="MobiDB-lite"/>
    </source>
</evidence>
<feature type="signal peptide" evidence="2">
    <location>
        <begin position="1"/>
        <end position="21"/>
    </location>
</feature>
<reference evidence="3" key="1">
    <citation type="submission" date="2021-01" db="EMBL/GenBank/DDBJ databases">
        <authorList>
            <person name="Corre E."/>
            <person name="Pelletier E."/>
            <person name="Niang G."/>
            <person name="Scheremetjew M."/>
            <person name="Finn R."/>
            <person name="Kale V."/>
            <person name="Holt S."/>
            <person name="Cochrane G."/>
            <person name="Meng A."/>
            <person name="Brown T."/>
            <person name="Cohen L."/>
        </authorList>
    </citation>
    <scope>NUCLEOTIDE SEQUENCE</scope>
    <source>
        <strain evidence="3">379</strain>
    </source>
</reference>
<proteinExistence type="predicted"/>
<dbReference type="EMBL" id="HBIR01037656">
    <property type="protein sequence ID" value="CAE0569088.1"/>
    <property type="molecule type" value="Transcribed_RNA"/>
</dbReference>
<evidence type="ECO:0000256" key="2">
    <source>
        <dbReference type="SAM" id="SignalP"/>
    </source>
</evidence>
<dbReference type="AlphaFoldDB" id="A0A7S3T0D8"/>
<feature type="chain" id="PRO_5031325943" description="Pherophorin domain-containing protein" evidence="2">
    <location>
        <begin position="22"/>
        <end position="204"/>
    </location>
</feature>
<evidence type="ECO:0008006" key="4">
    <source>
        <dbReference type="Google" id="ProtNLM"/>
    </source>
</evidence>